<dbReference type="EMBL" id="PQXF01000012">
    <property type="protein sequence ID" value="PXF60716.1"/>
    <property type="molecule type" value="Genomic_DNA"/>
</dbReference>
<sequence length="94" mass="10145">MRIYQIEMFYNSVHPAAACRIMRVPGRCAASVTADIGCRAVCAGGCELERDCNIGGVRVPSELRSSFCDEAHDGMSAQSFASMSGRKRSVLVLL</sequence>
<evidence type="ECO:0000313" key="1">
    <source>
        <dbReference type="EMBL" id="PXF60716.1"/>
    </source>
</evidence>
<organism evidence="1 2">
    <name type="scientific">Candidatus Methanogaster sp</name>
    <dbReference type="NCBI Taxonomy" id="3386292"/>
    <lineage>
        <taxon>Archaea</taxon>
        <taxon>Methanobacteriati</taxon>
        <taxon>Methanobacteriota</taxon>
        <taxon>Stenosarchaea group</taxon>
        <taxon>Methanomicrobia</taxon>
        <taxon>Methanosarcinales</taxon>
        <taxon>ANME-2 cluster</taxon>
        <taxon>Candidatus Methanogasteraceae</taxon>
        <taxon>Candidatus Methanogaster</taxon>
    </lineage>
</organism>
<accession>A0AC61L2T7</accession>
<dbReference type="Proteomes" id="UP000248329">
    <property type="component" value="Unassembled WGS sequence"/>
</dbReference>
<gene>
    <name evidence="1" type="ORF">C4B59_07750</name>
</gene>
<reference evidence="1" key="1">
    <citation type="submission" date="2018-01" db="EMBL/GenBank/DDBJ databases">
        <authorList>
            <person name="Krukenberg V."/>
        </authorList>
    </citation>
    <scope>NUCLEOTIDE SEQUENCE</scope>
    <source>
        <strain evidence="1">E20ANME2</strain>
    </source>
</reference>
<proteinExistence type="predicted"/>
<comment type="caution">
    <text evidence="1">The sequence shown here is derived from an EMBL/GenBank/DDBJ whole genome shotgun (WGS) entry which is preliminary data.</text>
</comment>
<evidence type="ECO:0000313" key="2">
    <source>
        <dbReference type="Proteomes" id="UP000248329"/>
    </source>
</evidence>
<name>A0AC61L2T7_9EURY</name>
<protein>
    <submittedName>
        <fullName evidence="1">Uncharacterized protein</fullName>
    </submittedName>
</protein>